<dbReference type="EMBL" id="BK015208">
    <property type="protein sequence ID" value="DAD96059.1"/>
    <property type="molecule type" value="Genomic_DNA"/>
</dbReference>
<protein>
    <submittedName>
        <fullName evidence="2">Exodeoxyribonuclease 8</fullName>
    </submittedName>
</protein>
<evidence type="ECO:0000313" key="2">
    <source>
        <dbReference type="EMBL" id="DAD96059.1"/>
    </source>
</evidence>
<dbReference type="Pfam" id="PF12684">
    <property type="entry name" value="DUF3799"/>
    <property type="match status" value="1"/>
</dbReference>
<dbReference type="InterPro" id="IPR011604">
    <property type="entry name" value="PDDEXK-like_dom_sf"/>
</dbReference>
<feature type="domain" description="Putative exodeoxyribonuclease 8 PDDEXK-like" evidence="1">
    <location>
        <begin position="19"/>
        <end position="163"/>
    </location>
</feature>
<reference evidence="2" key="1">
    <citation type="journal article" date="2021" name="Proc. Natl. Acad. Sci. U.S.A.">
        <title>A Catalog of Tens of Thousands of Viruses from Human Metagenomes Reveals Hidden Associations with Chronic Diseases.</title>
        <authorList>
            <person name="Tisza M.J."/>
            <person name="Buck C.B."/>
        </authorList>
    </citation>
    <scope>NUCLEOTIDE SEQUENCE</scope>
    <source>
        <strain evidence="2">Ctpjm1</strain>
    </source>
</reference>
<evidence type="ECO:0000259" key="1">
    <source>
        <dbReference type="Pfam" id="PF12684"/>
    </source>
</evidence>
<organism evidence="2">
    <name type="scientific">Myoviridae sp. ctpjm1</name>
    <dbReference type="NCBI Taxonomy" id="2826699"/>
    <lineage>
        <taxon>Viruses</taxon>
        <taxon>Duplodnaviria</taxon>
        <taxon>Heunggongvirae</taxon>
        <taxon>Uroviricota</taxon>
        <taxon>Caudoviricetes</taxon>
    </lineage>
</organism>
<proteinExistence type="predicted"/>
<dbReference type="Gene3D" id="3.90.320.10">
    <property type="match status" value="1"/>
</dbReference>
<sequence>MPLIENLPNADYHASSAISKSGLDKIARSPAHYRAYREGVDEETDALIFGSAFHDYILLPQVFQTVYTVLPDDFNPRTKAGREHMAHIAAAGQTVLKAQWLDDIKGMAAAVAAHPKAAALLGAGKSEASIFWTDPDTGIECRCRPDHIHPSGILVDLKSTTDAAP</sequence>
<dbReference type="InterPro" id="IPR024432">
    <property type="entry name" value="Put_RecE_PDDEXK-like_dom"/>
</dbReference>
<name>A0A8S5NPT9_9CAUD</name>
<accession>A0A8S5NPT9</accession>